<reference evidence="2" key="1">
    <citation type="submission" date="2025-08" db="UniProtKB">
        <authorList>
            <consortium name="RefSeq"/>
        </authorList>
    </citation>
    <scope>IDENTIFICATION</scope>
    <source>
        <strain evidence="2">Tuebingen</strain>
        <tissue evidence="2">Fibroblasts and whole tissue</tissue>
    </source>
</reference>
<keyword evidence="1" id="KW-1185">Reference proteome</keyword>
<sequence>MHLKQQIQQDKSTFLLNRSGRSFSLLEMKTALSALLVAIVYIQCVTTLKQNLRKRRSWVVDSLYMEEELDGPFPYKIGNLNIEKRVVENSLIRGQGIDKDPKGILSVKSDGSVYALGKVDYEEYKKLTITLTKQNTTVAVDIVVLDVNDHAPVFNKEVYEISKDESTPQGEVLVTVQANDYDQPHSRNSAFTINIVSVSPSTSSLQFYIDQTEGDLTGKISFKGCLLDYEEAQKYTLLVEAKDHGEKVQLSSTSTVILNIIDRNNHLPEFTAVTGFMGVKAQTAGDVVCRLKVSDKDSRGSPSWRARYSLQGEKAEHFSIQTDPDTNDGLITLTQPLSFKEVSSLSVIVKNEEPFFYCRVKGRPKHGLWHVDYSRGRSSSFTLVSLPLQTLDRDARVSVMETGPMLEPSELYTCLSEKMVNITAVDADRHDALKFQLMGDAEGQWRLEYNGGSSVRLIKESMAHTGDHTLTIKISDSLGQHSLHSLSVHVCDCQLSENCSVRRKIQINSAAVTAIAVSFMLLLGFSLMMCQIRVNKSPMKFSTNVPQIPESSLSHDLSETDNMIASLIPTEPTLSSCM</sequence>
<organism evidence="1 2">
    <name type="scientific">Danio rerio</name>
    <name type="common">Zebrafish</name>
    <name type="synonym">Brachydanio rerio</name>
    <dbReference type="NCBI Taxonomy" id="7955"/>
    <lineage>
        <taxon>Eukaryota</taxon>
        <taxon>Metazoa</taxon>
        <taxon>Chordata</taxon>
        <taxon>Craniata</taxon>
        <taxon>Vertebrata</taxon>
        <taxon>Euteleostomi</taxon>
        <taxon>Actinopterygii</taxon>
        <taxon>Neopterygii</taxon>
        <taxon>Teleostei</taxon>
        <taxon>Ostariophysi</taxon>
        <taxon>Cypriniformes</taxon>
        <taxon>Danionidae</taxon>
        <taxon>Danioninae</taxon>
        <taxon>Danio</taxon>
    </lineage>
</organism>
<gene>
    <name evidence="2" type="primary">LOC101885979</name>
</gene>
<name>A0AC58IND6_DANRE</name>
<dbReference type="RefSeq" id="XP_073795751.1">
    <property type="nucleotide sequence ID" value="XM_073939650.1"/>
</dbReference>
<proteinExistence type="predicted"/>
<dbReference type="Proteomes" id="UP000000437">
    <property type="component" value="Chromosome 23"/>
</dbReference>
<accession>A0AC58IND6</accession>
<evidence type="ECO:0000313" key="1">
    <source>
        <dbReference type="Proteomes" id="UP000000437"/>
    </source>
</evidence>
<protein>
    <submittedName>
        <fullName evidence="2">Cadherin-like protein 26 isoform X1</fullName>
    </submittedName>
</protein>
<evidence type="ECO:0000313" key="2">
    <source>
        <dbReference type="RefSeq" id="XP_073795751.1"/>
    </source>
</evidence>